<name>A0A0F9M321_9ZZZZ</name>
<dbReference type="AlphaFoldDB" id="A0A0F9M321"/>
<reference evidence="1" key="1">
    <citation type="journal article" date="2015" name="Nature">
        <title>Complex archaea that bridge the gap between prokaryotes and eukaryotes.</title>
        <authorList>
            <person name="Spang A."/>
            <person name="Saw J.H."/>
            <person name="Jorgensen S.L."/>
            <person name="Zaremba-Niedzwiedzka K."/>
            <person name="Martijn J."/>
            <person name="Lind A.E."/>
            <person name="van Eijk R."/>
            <person name="Schleper C."/>
            <person name="Guy L."/>
            <person name="Ettema T.J."/>
        </authorList>
    </citation>
    <scope>NUCLEOTIDE SEQUENCE</scope>
</reference>
<proteinExistence type="predicted"/>
<comment type="caution">
    <text evidence="1">The sequence shown here is derived from an EMBL/GenBank/DDBJ whole genome shotgun (WGS) entry which is preliminary data.</text>
</comment>
<evidence type="ECO:0000313" key="1">
    <source>
        <dbReference type="EMBL" id="KKM71035.1"/>
    </source>
</evidence>
<dbReference type="EMBL" id="LAZR01009709">
    <property type="protein sequence ID" value="KKM71035.1"/>
    <property type="molecule type" value="Genomic_DNA"/>
</dbReference>
<organism evidence="1">
    <name type="scientific">marine sediment metagenome</name>
    <dbReference type="NCBI Taxonomy" id="412755"/>
    <lineage>
        <taxon>unclassified sequences</taxon>
        <taxon>metagenomes</taxon>
        <taxon>ecological metagenomes</taxon>
    </lineage>
</organism>
<gene>
    <name evidence="1" type="ORF">LCGC14_1434640</name>
</gene>
<accession>A0A0F9M321</accession>
<sequence length="106" mass="12566">MQHLKRSFNVFAVRYGVQNESWFIFINLNLIEKRHIVRIVEGTQHILLVKLMTQYVTLETRYKCCNCEISCTKREMNDNIFGILSCPNCSSPMIFRKTIDDSMERI</sequence>
<protein>
    <submittedName>
        <fullName evidence="1">Uncharacterized protein</fullName>
    </submittedName>
</protein>